<dbReference type="InterPro" id="IPR013786">
    <property type="entry name" value="AcylCoA_DH/ox_N"/>
</dbReference>
<sequence>MSIAEHAAVAADCTTAGFHSADFLGYEDLLTPAERLRLDAAREVFELDVRPLVADHWDRGEFPFAVVPTLAALHLVGMPAAGESYLLHRFMHLELARVDTSMSTFLGVHSELFTAAIAQLGSAEQRERYLPDALALRTIGAFALTEPDHGSDISRNMQTTATRTGDSWTLNGVKRWIGNGTFADHVLVWARDTADAQVKGFIVASRTAGFNAVKIENKIALRIVQNATITLADVVVSEADRLPGASAFCDTNALLTNSRVWVAWQTVGLQFAAYDYSLRYALERTQFGKPIASFQLVQDKLVRMLENATASLGTMVRIAQLQQAGTLRPEHAAMAKASGSARMRESAALGRGLLGGNGISTDFGMARVFADAEAVYSYEGSYEINTLLVGRAITGISAFQ</sequence>
<reference evidence="9 10" key="1">
    <citation type="submission" date="2018-09" db="EMBL/GenBank/DDBJ databases">
        <title>Novel species of Cryobacterium.</title>
        <authorList>
            <person name="Liu Q."/>
            <person name="Xin Y.-H."/>
        </authorList>
    </citation>
    <scope>NUCLEOTIDE SEQUENCE [LARGE SCALE GENOMIC DNA]</scope>
    <source>
        <strain evidence="9 10">Hh39</strain>
    </source>
</reference>
<dbReference type="SUPFAM" id="SSF47203">
    <property type="entry name" value="Acyl-CoA dehydrogenase C-terminal domain-like"/>
    <property type="match status" value="1"/>
</dbReference>
<dbReference type="Pfam" id="PF00441">
    <property type="entry name" value="Acyl-CoA_dh_1"/>
    <property type="match status" value="1"/>
</dbReference>
<protein>
    <submittedName>
        <fullName evidence="9">Acyl-CoA dehydrogenase</fullName>
    </submittedName>
</protein>
<evidence type="ECO:0000259" key="7">
    <source>
        <dbReference type="Pfam" id="PF02770"/>
    </source>
</evidence>
<dbReference type="InterPro" id="IPR006091">
    <property type="entry name" value="Acyl-CoA_Oxase/DH_mid-dom"/>
</dbReference>
<dbReference type="RefSeq" id="WP_119976352.1">
    <property type="nucleotide sequence ID" value="NZ_JBHSQA010000004.1"/>
</dbReference>
<dbReference type="GO" id="GO:0003995">
    <property type="term" value="F:acyl-CoA dehydrogenase activity"/>
    <property type="evidence" value="ECO:0007669"/>
    <property type="project" value="InterPro"/>
</dbReference>
<feature type="domain" description="Acyl-CoA dehydrogenase/oxidase C-terminal" evidence="6">
    <location>
        <begin position="254"/>
        <end position="393"/>
    </location>
</feature>
<dbReference type="AlphaFoldDB" id="A0A3A5MH40"/>
<feature type="domain" description="Acyl-CoA oxidase/dehydrogenase middle" evidence="7">
    <location>
        <begin position="141"/>
        <end position="234"/>
    </location>
</feature>
<keyword evidence="10" id="KW-1185">Reference proteome</keyword>
<evidence type="ECO:0000313" key="9">
    <source>
        <dbReference type="EMBL" id="RJT85131.1"/>
    </source>
</evidence>
<evidence type="ECO:0000313" key="10">
    <source>
        <dbReference type="Proteomes" id="UP000272015"/>
    </source>
</evidence>
<keyword evidence="5" id="KW-0560">Oxidoreductase</keyword>
<evidence type="ECO:0000256" key="2">
    <source>
        <dbReference type="ARBA" id="ARBA00009347"/>
    </source>
</evidence>
<dbReference type="InterPro" id="IPR046373">
    <property type="entry name" value="Acyl-CoA_Oxase/DH_mid-dom_sf"/>
</dbReference>
<dbReference type="PANTHER" id="PTHR43188">
    <property type="entry name" value="ACYL-COENZYME A OXIDASE"/>
    <property type="match status" value="1"/>
</dbReference>
<dbReference type="Pfam" id="PF02771">
    <property type="entry name" value="Acyl-CoA_dh_N"/>
    <property type="match status" value="1"/>
</dbReference>
<dbReference type="Pfam" id="PF02770">
    <property type="entry name" value="Acyl-CoA_dh_M"/>
    <property type="match status" value="1"/>
</dbReference>
<dbReference type="InterPro" id="IPR009075">
    <property type="entry name" value="AcylCo_DH/oxidase_C"/>
</dbReference>
<organism evidence="9 10">
    <name type="scientific">Cryobacterium melibiosiphilum</name>
    <dbReference type="NCBI Taxonomy" id="995039"/>
    <lineage>
        <taxon>Bacteria</taxon>
        <taxon>Bacillati</taxon>
        <taxon>Actinomycetota</taxon>
        <taxon>Actinomycetes</taxon>
        <taxon>Micrococcales</taxon>
        <taxon>Microbacteriaceae</taxon>
        <taxon>Cryobacterium</taxon>
    </lineage>
</organism>
<evidence type="ECO:0000256" key="3">
    <source>
        <dbReference type="ARBA" id="ARBA00022630"/>
    </source>
</evidence>
<keyword evidence="4 5" id="KW-0274">FAD</keyword>
<dbReference type="InterPro" id="IPR037069">
    <property type="entry name" value="AcylCoA_DH/ox_N_sf"/>
</dbReference>
<comment type="similarity">
    <text evidence="2 5">Belongs to the acyl-CoA dehydrogenase family.</text>
</comment>
<name>A0A3A5MH40_9MICO</name>
<comment type="caution">
    <text evidence="9">The sequence shown here is derived from an EMBL/GenBank/DDBJ whole genome shotgun (WGS) entry which is preliminary data.</text>
</comment>
<evidence type="ECO:0000259" key="8">
    <source>
        <dbReference type="Pfam" id="PF02771"/>
    </source>
</evidence>
<dbReference type="PANTHER" id="PTHR43188:SF1">
    <property type="entry name" value="ACYL-COA DEHYDROGENASE"/>
    <property type="match status" value="1"/>
</dbReference>
<proteinExistence type="inferred from homology"/>
<dbReference type="Gene3D" id="1.10.540.10">
    <property type="entry name" value="Acyl-CoA dehydrogenase/oxidase, N-terminal domain"/>
    <property type="match status" value="1"/>
</dbReference>
<evidence type="ECO:0000256" key="5">
    <source>
        <dbReference type="RuleBase" id="RU362125"/>
    </source>
</evidence>
<dbReference type="GO" id="GO:0006635">
    <property type="term" value="P:fatty acid beta-oxidation"/>
    <property type="evidence" value="ECO:0007669"/>
    <property type="project" value="InterPro"/>
</dbReference>
<dbReference type="InterPro" id="IPR036250">
    <property type="entry name" value="AcylCo_DH-like_C"/>
</dbReference>
<dbReference type="OrthoDB" id="9770681at2"/>
<dbReference type="Gene3D" id="1.20.140.10">
    <property type="entry name" value="Butyryl-CoA Dehydrogenase, subunit A, domain 3"/>
    <property type="match status" value="1"/>
</dbReference>
<evidence type="ECO:0000256" key="1">
    <source>
        <dbReference type="ARBA" id="ARBA00001974"/>
    </source>
</evidence>
<dbReference type="GO" id="GO:0050660">
    <property type="term" value="F:flavin adenine dinucleotide binding"/>
    <property type="evidence" value="ECO:0007669"/>
    <property type="project" value="InterPro"/>
</dbReference>
<dbReference type="SUPFAM" id="SSF56645">
    <property type="entry name" value="Acyl-CoA dehydrogenase NM domain-like"/>
    <property type="match status" value="1"/>
</dbReference>
<dbReference type="InterPro" id="IPR045008">
    <property type="entry name" value="ACX4-like"/>
</dbReference>
<dbReference type="InterPro" id="IPR009100">
    <property type="entry name" value="AcylCoA_DH/oxidase_NM_dom_sf"/>
</dbReference>
<feature type="domain" description="Acyl-CoA dehydrogenase/oxidase N-terminal" evidence="8">
    <location>
        <begin position="32"/>
        <end position="134"/>
    </location>
</feature>
<evidence type="ECO:0000259" key="6">
    <source>
        <dbReference type="Pfam" id="PF00441"/>
    </source>
</evidence>
<dbReference type="Proteomes" id="UP000272015">
    <property type="component" value="Unassembled WGS sequence"/>
</dbReference>
<evidence type="ECO:0000256" key="4">
    <source>
        <dbReference type="ARBA" id="ARBA00022827"/>
    </source>
</evidence>
<dbReference type="Gene3D" id="2.40.110.10">
    <property type="entry name" value="Butyryl-CoA Dehydrogenase, subunit A, domain 2"/>
    <property type="match status" value="1"/>
</dbReference>
<accession>A0A3A5MH40</accession>
<dbReference type="EMBL" id="QZVS01000096">
    <property type="protein sequence ID" value="RJT85131.1"/>
    <property type="molecule type" value="Genomic_DNA"/>
</dbReference>
<gene>
    <name evidence="9" type="ORF">D6T64_19510</name>
</gene>
<comment type="cofactor">
    <cofactor evidence="1 5">
        <name>FAD</name>
        <dbReference type="ChEBI" id="CHEBI:57692"/>
    </cofactor>
</comment>
<keyword evidence="3 5" id="KW-0285">Flavoprotein</keyword>